<dbReference type="AlphaFoldDB" id="A0A8B8I6W5"/>
<dbReference type="GeneID" id="113398342"/>
<dbReference type="Proteomes" id="UP001652626">
    <property type="component" value="Chromosome 7"/>
</dbReference>
<dbReference type="GO" id="GO:0005634">
    <property type="term" value="C:nucleus"/>
    <property type="evidence" value="ECO:0007669"/>
    <property type="project" value="TreeGrafter"/>
</dbReference>
<accession>A0A8B8I6W5</accession>
<protein>
    <submittedName>
        <fullName evidence="3">Uncharacterized protein LOC113398342</fullName>
    </submittedName>
</protein>
<dbReference type="PANTHER" id="PTHR32226:SF2">
    <property type="entry name" value="TELO2-INTERACTING PROTEIN 2"/>
    <property type="match status" value="1"/>
</dbReference>
<dbReference type="OMA" id="VYCSIVK"/>
<evidence type="ECO:0000256" key="1">
    <source>
        <dbReference type="ARBA" id="ARBA00034736"/>
    </source>
</evidence>
<comment type="similarity">
    <text evidence="1">Belongs to the TTI2 family.</text>
</comment>
<keyword evidence="2" id="KW-1185">Reference proteome</keyword>
<evidence type="ECO:0000313" key="3">
    <source>
        <dbReference type="RefSeq" id="XP_026492838.1"/>
    </source>
</evidence>
<sequence length="418" mass="49211">MKIDTMKYISELLESINRCLLPKLDLNFEERTTHIEFDIRNKNLRHNFQLLEQCLGDLDILKTKETSAIISSLLILYKELTCDCPWNNENTQEYSKKLNIYFELLCGLRLDNILQQNTNFDVQEIYDKSLDVLHDKLTYDNFKKYPGQIEVYCSIVKDLRKYKVGLKPQKIFPASLLLIDDYINTNRSKGLICCLSILRCLEYKDFDGGNYYEVVYRSLKKTFIEKDADITKLTHACLLELCRMFPSDVKNAKLEEMYTGILDQLYTESNLQRKAECFKFTKHIIQLHKINCVSKNIFRTIICDSLDVCTNEAVAEILLPSTLQCLEEWIRYCWCIWKLHSDHKIISILFKVLYACKDEDLATHMQKLLITLITLCKTDEQEQIIADLEKAIDMENNDFNTRVETIKQEIYVNECIFE</sequence>
<dbReference type="PANTHER" id="PTHR32226">
    <property type="entry name" value="TELO2-INTERACTING PROTEIN 2"/>
    <property type="match status" value="1"/>
</dbReference>
<proteinExistence type="inferred from homology"/>
<reference evidence="3" key="1">
    <citation type="submission" date="2025-08" db="UniProtKB">
        <authorList>
            <consortium name="RefSeq"/>
        </authorList>
    </citation>
    <scope>IDENTIFICATION</scope>
    <source>
        <tissue evidence="3">Whole body</tissue>
    </source>
</reference>
<organism evidence="2 3">
    <name type="scientific">Vanessa tameamea</name>
    <name type="common">Kamehameha butterfly</name>
    <dbReference type="NCBI Taxonomy" id="334116"/>
    <lineage>
        <taxon>Eukaryota</taxon>
        <taxon>Metazoa</taxon>
        <taxon>Ecdysozoa</taxon>
        <taxon>Arthropoda</taxon>
        <taxon>Hexapoda</taxon>
        <taxon>Insecta</taxon>
        <taxon>Pterygota</taxon>
        <taxon>Neoptera</taxon>
        <taxon>Endopterygota</taxon>
        <taxon>Lepidoptera</taxon>
        <taxon>Glossata</taxon>
        <taxon>Ditrysia</taxon>
        <taxon>Papilionoidea</taxon>
        <taxon>Nymphalidae</taxon>
        <taxon>Nymphalinae</taxon>
        <taxon>Vanessa</taxon>
    </lineage>
</organism>
<name>A0A8B8I6W5_VANTA</name>
<dbReference type="GO" id="GO:0110078">
    <property type="term" value="C:TTT Hsp90 cochaperone complex"/>
    <property type="evidence" value="ECO:0007669"/>
    <property type="project" value="InterPro"/>
</dbReference>
<dbReference type="RefSeq" id="XP_026492838.1">
    <property type="nucleotide sequence ID" value="XM_026637053.2"/>
</dbReference>
<evidence type="ECO:0000313" key="2">
    <source>
        <dbReference type="Proteomes" id="UP001652626"/>
    </source>
</evidence>
<dbReference type="InterPro" id="IPR018870">
    <property type="entry name" value="Tti2"/>
</dbReference>
<dbReference type="GO" id="GO:0005829">
    <property type="term" value="C:cytosol"/>
    <property type="evidence" value="ECO:0007669"/>
    <property type="project" value="TreeGrafter"/>
</dbReference>
<gene>
    <name evidence="3" type="primary">LOC113398342</name>
</gene>